<dbReference type="GO" id="GO:0016787">
    <property type="term" value="F:hydrolase activity"/>
    <property type="evidence" value="ECO:0007669"/>
    <property type="project" value="UniProtKB-KW"/>
</dbReference>
<dbReference type="AlphaFoldDB" id="A0A1V4IV79"/>
<dbReference type="EMBL" id="MZGV01000006">
    <property type="protein sequence ID" value="OPJ63942.1"/>
    <property type="molecule type" value="Genomic_DNA"/>
</dbReference>
<keyword evidence="2" id="KW-0378">Hydrolase</keyword>
<dbReference type="OrthoDB" id="9807329at2"/>
<dbReference type="InterPro" id="IPR040449">
    <property type="entry name" value="Peptidase_S66_N"/>
</dbReference>
<dbReference type="InterPro" id="IPR027478">
    <property type="entry name" value="LdcA_N"/>
</dbReference>
<accession>A0A1V4IV79</accession>
<gene>
    <name evidence="6" type="primary">mccF</name>
    <name evidence="6" type="ORF">CLORY_08140</name>
</gene>
<dbReference type="Pfam" id="PF17676">
    <property type="entry name" value="Peptidase_S66C"/>
    <property type="match status" value="1"/>
</dbReference>
<feature type="domain" description="LD-carboxypeptidase N-terminal" evidence="4">
    <location>
        <begin position="13"/>
        <end position="134"/>
    </location>
</feature>
<protein>
    <submittedName>
        <fullName evidence="6">Microcin C7 self-immunity protein MccF</fullName>
    </submittedName>
</protein>
<dbReference type="SUPFAM" id="SSF52317">
    <property type="entry name" value="Class I glutamine amidotransferase-like"/>
    <property type="match status" value="1"/>
</dbReference>
<dbReference type="InterPro" id="IPR003507">
    <property type="entry name" value="S66_fam"/>
</dbReference>
<feature type="active site" description="Charge relay system" evidence="3">
    <location>
        <position position="314"/>
    </location>
</feature>
<dbReference type="InterPro" id="IPR040921">
    <property type="entry name" value="Peptidase_S66C"/>
</dbReference>
<proteinExistence type="inferred from homology"/>
<evidence type="ECO:0000313" key="7">
    <source>
        <dbReference type="Proteomes" id="UP000190080"/>
    </source>
</evidence>
<evidence type="ECO:0000256" key="3">
    <source>
        <dbReference type="PIRSR" id="PIRSR028757-1"/>
    </source>
</evidence>
<feature type="active site" description="Charge relay system" evidence="3">
    <location>
        <position position="243"/>
    </location>
</feature>
<organism evidence="6 7">
    <name type="scientific">Clostridium oryzae</name>
    <dbReference type="NCBI Taxonomy" id="1450648"/>
    <lineage>
        <taxon>Bacteria</taxon>
        <taxon>Bacillati</taxon>
        <taxon>Bacillota</taxon>
        <taxon>Clostridia</taxon>
        <taxon>Eubacteriales</taxon>
        <taxon>Clostridiaceae</taxon>
        <taxon>Clostridium</taxon>
    </lineage>
</organism>
<dbReference type="PANTHER" id="PTHR30237">
    <property type="entry name" value="MURAMOYLTETRAPEPTIDE CARBOXYPEPTIDASE"/>
    <property type="match status" value="1"/>
</dbReference>
<sequence>MIKPKRLKAGDKVAIVSLSWGGLGDEDLIHKYYIAKERLEKEFGLEVVTMPNALKGSEFVAKHPELRAKDLMEAFSDKSIAAIFCAIGGDDTVRLIPYIDYEVIKNNPKIFMGYSDTTGNHLMMYKAGLVSFYGPCVMCEFGEYVSMMEYTKTSVKKVLFEDTTGYKISSSSEWSDDCISWSEENMNIARKMKKEQHGYEVLQGKGKVKGSLLGGCLDVFMMCSGTEIWPTLEEWKGAILFIETSEDKPSPDFVKWTFRNLAAQGILEVINGVIVGKPQDEVYYEEYKQVIMQVVAEEENLTELPIIYNINIGHAVPTGILPYGIETEIDCDEKTITLLESATSI</sequence>
<comment type="similarity">
    <text evidence="1">Belongs to the peptidase S66 family.</text>
</comment>
<keyword evidence="7" id="KW-1185">Reference proteome</keyword>
<dbReference type="RefSeq" id="WP_079422252.1">
    <property type="nucleotide sequence ID" value="NZ_MZGV01000006.1"/>
</dbReference>
<dbReference type="CDD" id="cd07062">
    <property type="entry name" value="Peptidase_S66_mccF_like"/>
    <property type="match status" value="1"/>
</dbReference>
<evidence type="ECO:0000256" key="2">
    <source>
        <dbReference type="ARBA" id="ARBA00022801"/>
    </source>
</evidence>
<reference evidence="6 7" key="1">
    <citation type="submission" date="2017-03" db="EMBL/GenBank/DDBJ databases">
        <title>Genome sequence of Clostridium oryzae DSM 28571.</title>
        <authorList>
            <person name="Poehlein A."/>
            <person name="Daniel R."/>
        </authorList>
    </citation>
    <scope>NUCLEOTIDE SEQUENCE [LARGE SCALE GENOMIC DNA]</scope>
    <source>
        <strain evidence="6 7">DSM 28571</strain>
    </source>
</reference>
<comment type="caution">
    <text evidence="6">The sequence shown here is derived from an EMBL/GenBank/DDBJ whole genome shotgun (WGS) entry which is preliminary data.</text>
</comment>
<dbReference type="Gene3D" id="3.40.50.10740">
    <property type="entry name" value="Class I glutamine amidotransferase-like"/>
    <property type="match status" value="1"/>
</dbReference>
<name>A0A1V4IV79_9CLOT</name>
<dbReference type="SUPFAM" id="SSF141986">
    <property type="entry name" value="LD-carboxypeptidase A C-terminal domain-like"/>
    <property type="match status" value="1"/>
</dbReference>
<feature type="active site" description="Nucleophile" evidence="3">
    <location>
        <position position="115"/>
    </location>
</feature>
<dbReference type="STRING" id="1450648.CLORY_08140"/>
<evidence type="ECO:0000259" key="4">
    <source>
        <dbReference type="Pfam" id="PF02016"/>
    </source>
</evidence>
<dbReference type="InterPro" id="IPR029062">
    <property type="entry name" value="Class_I_gatase-like"/>
</dbReference>
<evidence type="ECO:0000259" key="5">
    <source>
        <dbReference type="Pfam" id="PF17676"/>
    </source>
</evidence>
<dbReference type="Gene3D" id="3.50.30.60">
    <property type="entry name" value="LD-carboxypeptidase A C-terminal domain-like"/>
    <property type="match status" value="1"/>
</dbReference>
<dbReference type="PANTHER" id="PTHR30237:SF4">
    <property type="entry name" value="LD-CARBOXYPEPTIDASE C-TERMINAL DOMAIN-CONTAINING PROTEIN"/>
    <property type="match status" value="1"/>
</dbReference>
<dbReference type="Proteomes" id="UP000190080">
    <property type="component" value="Unassembled WGS sequence"/>
</dbReference>
<dbReference type="PIRSF" id="PIRSF028757">
    <property type="entry name" value="LD-carboxypeptidase"/>
    <property type="match status" value="1"/>
</dbReference>
<evidence type="ECO:0000313" key="6">
    <source>
        <dbReference type="EMBL" id="OPJ63942.1"/>
    </source>
</evidence>
<dbReference type="Pfam" id="PF02016">
    <property type="entry name" value="Peptidase_S66"/>
    <property type="match status" value="1"/>
</dbReference>
<evidence type="ECO:0000256" key="1">
    <source>
        <dbReference type="ARBA" id="ARBA00010233"/>
    </source>
</evidence>
<dbReference type="InterPro" id="IPR027461">
    <property type="entry name" value="Carboxypeptidase_A_C_sf"/>
</dbReference>
<feature type="domain" description="LD-carboxypeptidase C-terminal" evidence="5">
    <location>
        <begin position="209"/>
        <end position="329"/>
    </location>
</feature>